<evidence type="ECO:0000256" key="4">
    <source>
        <dbReference type="SAM" id="Coils"/>
    </source>
</evidence>
<sequence length="515" mass="57287">MRNNQPITNKNIPVENRHEIVSVTTSKGVITDINEDFIELAGFSKDELIGQAHNLIRHPDVPQAIFADLWAHLKEGKSWMGIVKNRAKNGDHYWVDAYVSPIKENGTITGYESVRRKASEDQIKRAKEVYQRLNAGQNPVPTAAMFGEFTEYLICFLLFVLTLVAQEFFGLYASVPLAVIACTLSGKLFKKQLKMTIPDASDNANSALIQYMYLGSPHKANELALHLKAASFKLKTVVKRIALNSEQLTKTSDASYIATTQGRNQLNSQQSELSDVFGEMSETLDAISSVFDKIDASRELTEQATQLTNKGDYIIKETISTIKESSENVEKAEKTVDQLAKRCEEISKFVDVIKGIADQTNLLALNAAIEAARAGEQGRGFAVVADEVRSLAMKTQESTNQIHEIIELLSKDANEAVRTMHTSKETTDAGVEQVNEAGDALHSIQEKVHQIKTISEEVSAFTDRQSKQTRAIQEKLNSVMNHSSETLKQIDNASHLSEELKELAKNQRQLLNQFS</sequence>
<dbReference type="InterPro" id="IPR035965">
    <property type="entry name" value="PAS-like_dom_sf"/>
</dbReference>
<dbReference type="EMBL" id="BAABBN010000012">
    <property type="protein sequence ID" value="GAA3937210.1"/>
    <property type="molecule type" value="Genomic_DNA"/>
</dbReference>
<dbReference type="CDD" id="cd00130">
    <property type="entry name" value="PAS"/>
    <property type="match status" value="1"/>
</dbReference>
<evidence type="ECO:0000259" key="7">
    <source>
        <dbReference type="PROSITE" id="PS50112"/>
    </source>
</evidence>
<dbReference type="PROSITE" id="PS50111">
    <property type="entry name" value="CHEMOTAXIS_TRANSDUC_2"/>
    <property type="match status" value="1"/>
</dbReference>
<keyword evidence="2 3" id="KW-0807">Transducer</keyword>
<dbReference type="CDD" id="cd11386">
    <property type="entry name" value="MCP_signal"/>
    <property type="match status" value="1"/>
</dbReference>
<dbReference type="InterPro" id="IPR013655">
    <property type="entry name" value="PAS_fold_3"/>
</dbReference>
<dbReference type="InterPro" id="IPR004089">
    <property type="entry name" value="MCPsignal_dom"/>
</dbReference>
<dbReference type="PROSITE" id="PS50112">
    <property type="entry name" value="PAS"/>
    <property type="match status" value="1"/>
</dbReference>
<protein>
    <submittedName>
        <fullName evidence="8">Methyl-accepting chemotaxis protein</fullName>
    </submittedName>
</protein>
<evidence type="ECO:0000256" key="5">
    <source>
        <dbReference type="SAM" id="Phobius"/>
    </source>
</evidence>
<keyword evidence="5" id="KW-0472">Membrane</keyword>
<accession>A0ABP7N4Z3</accession>
<dbReference type="Proteomes" id="UP001501565">
    <property type="component" value="Unassembled WGS sequence"/>
</dbReference>
<keyword evidence="4" id="KW-0175">Coiled coil</keyword>
<evidence type="ECO:0000256" key="3">
    <source>
        <dbReference type="PROSITE-ProRule" id="PRU00284"/>
    </source>
</evidence>
<dbReference type="PANTHER" id="PTHR32089:SF74">
    <property type="entry name" value="METHYL-ACCEPTING CHEMOTAXIS PROTEIN AER"/>
    <property type="match status" value="1"/>
</dbReference>
<evidence type="ECO:0000313" key="9">
    <source>
        <dbReference type="Proteomes" id="UP001501565"/>
    </source>
</evidence>
<evidence type="ECO:0000313" key="8">
    <source>
        <dbReference type="EMBL" id="GAA3937210.1"/>
    </source>
</evidence>
<dbReference type="SMART" id="SM00283">
    <property type="entry name" value="MA"/>
    <property type="match status" value="1"/>
</dbReference>
<dbReference type="PANTHER" id="PTHR32089">
    <property type="entry name" value="METHYL-ACCEPTING CHEMOTAXIS PROTEIN MCPB"/>
    <property type="match status" value="1"/>
</dbReference>
<dbReference type="Pfam" id="PF08447">
    <property type="entry name" value="PAS_3"/>
    <property type="match status" value="1"/>
</dbReference>
<keyword evidence="9" id="KW-1185">Reference proteome</keyword>
<organism evidence="8 9">
    <name type="scientific">Litoribacillus peritrichatus</name>
    <dbReference type="NCBI Taxonomy" id="718191"/>
    <lineage>
        <taxon>Bacteria</taxon>
        <taxon>Pseudomonadati</taxon>
        <taxon>Pseudomonadota</taxon>
        <taxon>Gammaproteobacteria</taxon>
        <taxon>Oceanospirillales</taxon>
        <taxon>Oceanospirillaceae</taxon>
        <taxon>Litoribacillus</taxon>
    </lineage>
</organism>
<dbReference type="RefSeq" id="WP_344800102.1">
    <property type="nucleotide sequence ID" value="NZ_BAABBN010000012.1"/>
</dbReference>
<evidence type="ECO:0000256" key="1">
    <source>
        <dbReference type="ARBA" id="ARBA00004370"/>
    </source>
</evidence>
<comment type="subcellular location">
    <subcellularLocation>
        <location evidence="1">Membrane</location>
    </subcellularLocation>
</comment>
<dbReference type="Gene3D" id="3.30.450.20">
    <property type="entry name" value="PAS domain"/>
    <property type="match status" value="1"/>
</dbReference>
<dbReference type="Gene3D" id="1.10.287.950">
    <property type="entry name" value="Methyl-accepting chemotaxis protein"/>
    <property type="match status" value="1"/>
</dbReference>
<comment type="caution">
    <text evidence="8">The sequence shown here is derived from an EMBL/GenBank/DDBJ whole genome shotgun (WGS) entry which is preliminary data.</text>
</comment>
<gene>
    <name evidence="8" type="ORF">GCM10022277_36990</name>
</gene>
<evidence type="ECO:0000256" key="2">
    <source>
        <dbReference type="ARBA" id="ARBA00023224"/>
    </source>
</evidence>
<dbReference type="SUPFAM" id="SSF55785">
    <property type="entry name" value="PYP-like sensor domain (PAS domain)"/>
    <property type="match status" value="1"/>
</dbReference>
<feature type="transmembrane region" description="Helical" evidence="5">
    <location>
        <begin position="149"/>
        <end position="165"/>
    </location>
</feature>
<dbReference type="InterPro" id="IPR000014">
    <property type="entry name" value="PAS"/>
</dbReference>
<dbReference type="SUPFAM" id="SSF58104">
    <property type="entry name" value="Methyl-accepting chemotaxis protein (MCP) signaling domain"/>
    <property type="match status" value="1"/>
</dbReference>
<keyword evidence="5" id="KW-1133">Transmembrane helix</keyword>
<feature type="coiled-coil region" evidence="4">
    <location>
        <begin position="315"/>
        <end position="342"/>
    </location>
</feature>
<evidence type="ECO:0000259" key="6">
    <source>
        <dbReference type="PROSITE" id="PS50111"/>
    </source>
</evidence>
<proteinExistence type="predicted"/>
<dbReference type="Pfam" id="PF00015">
    <property type="entry name" value="MCPsignal"/>
    <property type="match status" value="1"/>
</dbReference>
<reference evidence="9" key="1">
    <citation type="journal article" date="2019" name="Int. J. Syst. Evol. Microbiol.">
        <title>The Global Catalogue of Microorganisms (GCM) 10K type strain sequencing project: providing services to taxonomists for standard genome sequencing and annotation.</title>
        <authorList>
            <consortium name="The Broad Institute Genomics Platform"/>
            <consortium name="The Broad Institute Genome Sequencing Center for Infectious Disease"/>
            <person name="Wu L."/>
            <person name="Ma J."/>
        </authorList>
    </citation>
    <scope>NUCLEOTIDE SEQUENCE [LARGE SCALE GENOMIC DNA]</scope>
    <source>
        <strain evidence="9">JCM 17551</strain>
    </source>
</reference>
<feature type="domain" description="PAS" evidence="7">
    <location>
        <begin position="14"/>
        <end position="60"/>
    </location>
</feature>
<dbReference type="NCBIfam" id="TIGR00229">
    <property type="entry name" value="sensory_box"/>
    <property type="match status" value="1"/>
</dbReference>
<name>A0ABP7N4Z3_9GAMM</name>
<keyword evidence="5" id="KW-0812">Transmembrane</keyword>
<feature type="domain" description="Methyl-accepting transducer" evidence="6">
    <location>
        <begin position="244"/>
        <end position="480"/>
    </location>
</feature>